<dbReference type="OrthoDB" id="660361at2"/>
<organism evidence="2 3">
    <name type="scientific">Pedobacter psychroterrae</name>
    <dbReference type="NCBI Taxonomy" id="2530453"/>
    <lineage>
        <taxon>Bacteria</taxon>
        <taxon>Pseudomonadati</taxon>
        <taxon>Bacteroidota</taxon>
        <taxon>Sphingobacteriia</taxon>
        <taxon>Sphingobacteriales</taxon>
        <taxon>Sphingobacteriaceae</taxon>
        <taxon>Pedobacter</taxon>
    </lineage>
</organism>
<dbReference type="AlphaFoldDB" id="A0A4R0NL82"/>
<name>A0A4R0NL82_9SPHI</name>
<proteinExistence type="predicted"/>
<feature type="transmembrane region" description="Helical" evidence="1">
    <location>
        <begin position="153"/>
        <end position="174"/>
    </location>
</feature>
<keyword evidence="1" id="KW-0472">Membrane</keyword>
<feature type="transmembrane region" description="Helical" evidence="1">
    <location>
        <begin position="12"/>
        <end position="33"/>
    </location>
</feature>
<comment type="caution">
    <text evidence="2">The sequence shown here is derived from an EMBL/GenBank/DDBJ whole genome shotgun (WGS) entry which is preliminary data.</text>
</comment>
<evidence type="ECO:0000313" key="3">
    <source>
        <dbReference type="Proteomes" id="UP000293347"/>
    </source>
</evidence>
<reference evidence="2 3" key="1">
    <citation type="submission" date="2019-02" db="EMBL/GenBank/DDBJ databases">
        <title>Pedobacter sp. RP-1-14 sp. nov., isolated from Arctic soil.</title>
        <authorList>
            <person name="Dahal R.H."/>
        </authorList>
    </citation>
    <scope>NUCLEOTIDE SEQUENCE [LARGE SCALE GENOMIC DNA]</scope>
    <source>
        <strain evidence="2 3">RP-1-14</strain>
    </source>
</reference>
<protein>
    <submittedName>
        <fullName evidence="2">DUF4199 domain-containing protein</fullName>
    </submittedName>
</protein>
<evidence type="ECO:0000313" key="2">
    <source>
        <dbReference type="EMBL" id="TCD00939.1"/>
    </source>
</evidence>
<evidence type="ECO:0000256" key="1">
    <source>
        <dbReference type="SAM" id="Phobius"/>
    </source>
</evidence>
<dbReference type="Pfam" id="PF13858">
    <property type="entry name" value="DUF4199"/>
    <property type="match status" value="1"/>
</dbReference>
<keyword evidence="1" id="KW-1133">Transmembrane helix</keyword>
<feature type="transmembrane region" description="Helical" evidence="1">
    <location>
        <begin position="39"/>
        <end position="59"/>
    </location>
</feature>
<keyword evidence="1" id="KW-0812">Transmembrane</keyword>
<sequence>MEEKQRLINSLSLKNGLIIGAISVVLSLVMYFIDPLMAFTNWWVGLILIVVFLALLVYAGQSIRKEVGGFWTFGEAFKSFLIMGLIITAISTVYNVMLMKVIDPDLPARAGAAIDENTRTMMAKFITDEDQLEEALAKSGSGQSKLEITGKNLVTGIGVSLAIYGVLALILAAIMKKPEPIFIKTEE</sequence>
<accession>A0A4R0NL82</accession>
<dbReference type="Proteomes" id="UP000293347">
    <property type="component" value="Unassembled WGS sequence"/>
</dbReference>
<gene>
    <name evidence="2" type="ORF">EZ437_09190</name>
</gene>
<keyword evidence="3" id="KW-1185">Reference proteome</keyword>
<feature type="transmembrane region" description="Helical" evidence="1">
    <location>
        <begin position="80"/>
        <end position="97"/>
    </location>
</feature>
<dbReference type="EMBL" id="SJSL01000002">
    <property type="protein sequence ID" value="TCD00939.1"/>
    <property type="molecule type" value="Genomic_DNA"/>
</dbReference>
<dbReference type="RefSeq" id="WP_131595548.1">
    <property type="nucleotide sequence ID" value="NZ_SJSL01000002.1"/>
</dbReference>
<dbReference type="InterPro" id="IPR025250">
    <property type="entry name" value="DUF4199"/>
</dbReference>